<keyword evidence="4" id="KW-0288">FMN</keyword>
<dbReference type="AlphaFoldDB" id="W2SCD9"/>
<dbReference type="GO" id="GO:0004152">
    <property type="term" value="F:dihydroorotate dehydrogenase activity"/>
    <property type="evidence" value="ECO:0007669"/>
    <property type="project" value="TreeGrafter"/>
</dbReference>
<dbReference type="GO" id="GO:0006207">
    <property type="term" value="P:'de novo' pyrimidine nucleobase biosynthetic process"/>
    <property type="evidence" value="ECO:0007669"/>
    <property type="project" value="InterPro"/>
</dbReference>
<evidence type="ECO:0000256" key="1">
    <source>
        <dbReference type="ARBA" id="ARBA00001917"/>
    </source>
</evidence>
<dbReference type="VEuPathDB" id="FungiDB:HMPREF1541_00541"/>
<proteinExistence type="predicted"/>
<comment type="pathway">
    <text evidence="2">Pyrimidine metabolism; UMP biosynthesis via de novo pathway.</text>
</comment>
<dbReference type="Gene3D" id="3.20.20.70">
    <property type="entry name" value="Aldolase class I"/>
    <property type="match status" value="1"/>
</dbReference>
<dbReference type="FunCoup" id="W2SCD9">
    <property type="interactions" value="695"/>
</dbReference>
<dbReference type="GeneID" id="19967880"/>
<dbReference type="InterPro" id="IPR050074">
    <property type="entry name" value="DHO_dehydrogenase"/>
</dbReference>
<dbReference type="eggNOG" id="KOG1436">
    <property type="taxonomic scope" value="Eukaryota"/>
</dbReference>
<dbReference type="Proteomes" id="UP000030752">
    <property type="component" value="Unassembled WGS sequence"/>
</dbReference>
<evidence type="ECO:0000256" key="6">
    <source>
        <dbReference type="ARBA" id="ARBA00023002"/>
    </source>
</evidence>
<evidence type="ECO:0000256" key="3">
    <source>
        <dbReference type="ARBA" id="ARBA00022630"/>
    </source>
</evidence>
<protein>
    <recommendedName>
        <fullName evidence="7">Dihydroorotate oxidase</fullName>
    </recommendedName>
</protein>
<dbReference type="STRING" id="1220924.W2SCD9"/>
<name>W2SCD9_CYPE1</name>
<dbReference type="RefSeq" id="XP_008711069.1">
    <property type="nucleotide sequence ID" value="XM_008712847.1"/>
</dbReference>
<reference evidence="9 10" key="1">
    <citation type="submission" date="2013-03" db="EMBL/GenBank/DDBJ databases">
        <title>The Genome Sequence of Phialophora europaea CBS 101466.</title>
        <authorList>
            <consortium name="The Broad Institute Genomics Platform"/>
            <person name="Cuomo C."/>
            <person name="de Hoog S."/>
            <person name="Gorbushina A."/>
            <person name="Walker B."/>
            <person name="Young S.K."/>
            <person name="Zeng Q."/>
            <person name="Gargeya S."/>
            <person name="Fitzgerald M."/>
            <person name="Haas B."/>
            <person name="Abouelleil A."/>
            <person name="Allen A.W."/>
            <person name="Alvarado L."/>
            <person name="Arachchi H.M."/>
            <person name="Berlin A.M."/>
            <person name="Chapman S.B."/>
            <person name="Gainer-Dewar J."/>
            <person name="Goldberg J."/>
            <person name="Griggs A."/>
            <person name="Gujja S."/>
            <person name="Hansen M."/>
            <person name="Howarth C."/>
            <person name="Imamovic A."/>
            <person name="Ireland A."/>
            <person name="Larimer J."/>
            <person name="McCowan C."/>
            <person name="Murphy C."/>
            <person name="Pearson M."/>
            <person name="Poon T.W."/>
            <person name="Priest M."/>
            <person name="Roberts A."/>
            <person name="Saif S."/>
            <person name="Shea T."/>
            <person name="Sisk P."/>
            <person name="Sykes S."/>
            <person name="Wortman J."/>
            <person name="Nusbaum C."/>
            <person name="Birren B."/>
        </authorList>
    </citation>
    <scope>NUCLEOTIDE SEQUENCE [LARGE SCALE GENOMIC DNA]</scope>
    <source>
        <strain evidence="9 10">CBS 101466</strain>
    </source>
</reference>
<evidence type="ECO:0000256" key="2">
    <source>
        <dbReference type="ARBA" id="ARBA00004725"/>
    </source>
</evidence>
<dbReference type="PROSITE" id="PS00912">
    <property type="entry name" value="DHODEHASE_2"/>
    <property type="match status" value="1"/>
</dbReference>
<gene>
    <name evidence="9" type="ORF">HMPREF1541_00541</name>
</gene>
<keyword evidence="10" id="KW-1185">Reference proteome</keyword>
<dbReference type="PANTHER" id="PTHR48109:SF1">
    <property type="entry name" value="DIHYDROOROTATE DEHYDROGENASE (FUMARATE)"/>
    <property type="match status" value="1"/>
</dbReference>
<dbReference type="UniPathway" id="UPA00070"/>
<accession>W2SCD9</accession>
<evidence type="ECO:0000259" key="8">
    <source>
        <dbReference type="Pfam" id="PF01180"/>
    </source>
</evidence>
<sequence>MERVQCKSRRIIEERITLSRREYGAKSSSRPTEKHPITVTITNNSASPWATSIEQIAELYKSEYTGAVTTRTSLLEGFAEDPSVHQYIYHNGASAATNTAINTDPKDPSTSGASTLNTLGYSPFTLSEYLGHINEIVGQRHLGTSITTTKKPFILSVTGTADEIAMAYALIANAAEMDEDLRLCMEVNLSCPNIHGLPPPAYDPTQLAEYLEAISDSKATYRGRMTTPDSVPRVGIKLPPYTYTTQFETVVAKLLAAKSSEPGEGSTIDFVTCTNTLGSSLILNDDLKPAVNSEAGTGIGGLAGAALHPLALGNVATIRRLLDQHEDTKNILVIGVGGVEDHAGVQRMQSVGAGAVGCASALGRFGVNVFKIMSGA</sequence>
<keyword evidence="5" id="KW-0665">Pyrimidine biosynthesis</keyword>
<dbReference type="EMBL" id="KB822711">
    <property type="protein sequence ID" value="ETN46357.1"/>
    <property type="molecule type" value="Genomic_DNA"/>
</dbReference>
<feature type="domain" description="Dihydroorotate dehydrogenase catalytic" evidence="8">
    <location>
        <begin position="113"/>
        <end position="371"/>
    </location>
</feature>
<keyword evidence="6" id="KW-0560">Oxidoreductase</keyword>
<dbReference type="InterPro" id="IPR023359">
    <property type="entry name" value="Dihydro_DH_chainA_dom2"/>
</dbReference>
<dbReference type="PANTHER" id="PTHR48109">
    <property type="entry name" value="DIHYDROOROTATE DEHYDROGENASE (QUINONE), MITOCHONDRIAL-RELATED"/>
    <property type="match status" value="1"/>
</dbReference>
<dbReference type="OrthoDB" id="14784at2759"/>
<dbReference type="InParanoid" id="W2SCD9"/>
<dbReference type="GO" id="GO:0005737">
    <property type="term" value="C:cytoplasm"/>
    <property type="evidence" value="ECO:0007669"/>
    <property type="project" value="InterPro"/>
</dbReference>
<evidence type="ECO:0000256" key="7">
    <source>
        <dbReference type="ARBA" id="ARBA00031623"/>
    </source>
</evidence>
<keyword evidence="3" id="KW-0285">Flavoprotein</keyword>
<comment type="cofactor">
    <cofactor evidence="1">
        <name>FMN</name>
        <dbReference type="ChEBI" id="CHEBI:58210"/>
    </cofactor>
</comment>
<dbReference type="SUPFAM" id="SSF51395">
    <property type="entry name" value="FMN-linked oxidoreductases"/>
    <property type="match status" value="1"/>
</dbReference>
<dbReference type="InterPro" id="IPR001295">
    <property type="entry name" value="Dihydroorotate_DH_CS"/>
</dbReference>
<dbReference type="Gene3D" id="2.30.26.10">
    <property type="entry name" value="Dihydroorotate Dehydrogenase A, chain A, domain 2"/>
    <property type="match status" value="1"/>
</dbReference>
<organism evidence="9 10">
    <name type="scientific">Cyphellophora europaea (strain CBS 101466)</name>
    <name type="common">Phialophora europaea</name>
    <dbReference type="NCBI Taxonomy" id="1220924"/>
    <lineage>
        <taxon>Eukaryota</taxon>
        <taxon>Fungi</taxon>
        <taxon>Dikarya</taxon>
        <taxon>Ascomycota</taxon>
        <taxon>Pezizomycotina</taxon>
        <taxon>Eurotiomycetes</taxon>
        <taxon>Chaetothyriomycetidae</taxon>
        <taxon>Chaetothyriales</taxon>
        <taxon>Cyphellophoraceae</taxon>
        <taxon>Cyphellophora</taxon>
    </lineage>
</organism>
<dbReference type="GO" id="GO:0044205">
    <property type="term" value="P:'de novo' UMP biosynthetic process"/>
    <property type="evidence" value="ECO:0007669"/>
    <property type="project" value="UniProtKB-UniPathway"/>
</dbReference>
<evidence type="ECO:0000313" key="10">
    <source>
        <dbReference type="Proteomes" id="UP000030752"/>
    </source>
</evidence>
<dbReference type="Pfam" id="PF01180">
    <property type="entry name" value="DHO_dh"/>
    <property type="match status" value="1"/>
</dbReference>
<evidence type="ECO:0000256" key="5">
    <source>
        <dbReference type="ARBA" id="ARBA00022975"/>
    </source>
</evidence>
<dbReference type="InterPro" id="IPR005720">
    <property type="entry name" value="Dihydroorotate_DH_cat"/>
</dbReference>
<evidence type="ECO:0000256" key="4">
    <source>
        <dbReference type="ARBA" id="ARBA00022643"/>
    </source>
</evidence>
<evidence type="ECO:0000313" key="9">
    <source>
        <dbReference type="EMBL" id="ETN46357.1"/>
    </source>
</evidence>
<dbReference type="HOGENOM" id="CLU_036010_0_0_1"/>
<dbReference type="InterPro" id="IPR013785">
    <property type="entry name" value="Aldolase_TIM"/>
</dbReference>